<feature type="region of interest" description="Disordered" evidence="1">
    <location>
        <begin position="162"/>
        <end position="185"/>
    </location>
</feature>
<feature type="region of interest" description="Disordered" evidence="1">
    <location>
        <begin position="438"/>
        <end position="478"/>
    </location>
</feature>
<sequence>MRPSASSSHPRAPSPSSMNNLRHRGPARAATFTEGNLSNLQSQRRNSTISDSISEARHTIRSSTDDLFFPRVAKGSHDIADLPNEESHWHSAPLGLALLPAIAGIFFKDGSAFVTDFTLLVLAAIFLNWSVRLPWDWYRSAQAIRQDRFYDAEEAQLDIEIDHGETPEELKDSTPGAKGKSRATDADAASAATKELQIHELAALASCFIFPAIGTWLLHTIRFSLSRPSEGLVSNYNLTVFLVAAEIRPFAHLLRMVQARTLHLQRIVATSTDVPKDKIDAHRILDIAKRLEELEAHVAETAVSSQASDLSQSQGQDQTKNIVSQTTSDVRNSIQPDIEALNRAVRRYEKRTAVASIQTDARLHALETHVRDAMALAAAAQRSSVERSRGLTSVLFEWCYAGALLPIQIIMSLVNLPSRLMNRSLQYFKGMFFPKKLPKSRKGKELQYGEPRPHRKSKQAPQPDSIGDKGSKSAHKHT</sequence>
<feature type="region of interest" description="Disordered" evidence="1">
    <location>
        <begin position="1"/>
        <end position="26"/>
    </location>
</feature>
<dbReference type="PANTHER" id="PTHR42032:SF1">
    <property type="entry name" value="YALI0E30679P"/>
    <property type="match status" value="1"/>
</dbReference>
<name>A0A5N6TQE8_ASPAV</name>
<dbReference type="AlphaFoldDB" id="A0A5N6TQE8"/>
<dbReference type="EMBL" id="ML742154">
    <property type="protein sequence ID" value="KAE8148586.1"/>
    <property type="molecule type" value="Genomic_DNA"/>
</dbReference>
<feature type="compositionally biased region" description="Low complexity" evidence="1">
    <location>
        <begin position="1"/>
        <end position="17"/>
    </location>
</feature>
<evidence type="ECO:0000313" key="3">
    <source>
        <dbReference type="Proteomes" id="UP000325780"/>
    </source>
</evidence>
<organism evidence="2 3">
    <name type="scientific">Aspergillus avenaceus</name>
    <dbReference type="NCBI Taxonomy" id="36643"/>
    <lineage>
        <taxon>Eukaryota</taxon>
        <taxon>Fungi</taxon>
        <taxon>Dikarya</taxon>
        <taxon>Ascomycota</taxon>
        <taxon>Pezizomycotina</taxon>
        <taxon>Eurotiomycetes</taxon>
        <taxon>Eurotiomycetidae</taxon>
        <taxon>Eurotiales</taxon>
        <taxon>Aspergillaceae</taxon>
        <taxon>Aspergillus</taxon>
        <taxon>Aspergillus subgen. Circumdati</taxon>
    </lineage>
</organism>
<accession>A0A5N6TQE8</accession>
<reference evidence="2 3" key="1">
    <citation type="submission" date="2019-04" db="EMBL/GenBank/DDBJ databases">
        <title>Friends and foes A comparative genomics study of 23 Aspergillus species from section Flavi.</title>
        <authorList>
            <consortium name="DOE Joint Genome Institute"/>
            <person name="Kjaerbolling I."/>
            <person name="Vesth T."/>
            <person name="Frisvad J.C."/>
            <person name="Nybo J.L."/>
            <person name="Theobald S."/>
            <person name="Kildgaard S."/>
            <person name="Isbrandt T."/>
            <person name="Kuo A."/>
            <person name="Sato A."/>
            <person name="Lyhne E.K."/>
            <person name="Kogle M.E."/>
            <person name="Wiebenga A."/>
            <person name="Kun R.S."/>
            <person name="Lubbers R.J."/>
            <person name="Makela M.R."/>
            <person name="Barry K."/>
            <person name="Chovatia M."/>
            <person name="Clum A."/>
            <person name="Daum C."/>
            <person name="Haridas S."/>
            <person name="He G."/>
            <person name="LaButti K."/>
            <person name="Lipzen A."/>
            <person name="Mondo S."/>
            <person name="Riley R."/>
            <person name="Salamov A."/>
            <person name="Simmons B.A."/>
            <person name="Magnuson J.K."/>
            <person name="Henrissat B."/>
            <person name="Mortensen U.H."/>
            <person name="Larsen T.O."/>
            <person name="Devries R.P."/>
            <person name="Grigoriev I.V."/>
            <person name="Machida M."/>
            <person name="Baker S.E."/>
            <person name="Andersen M.R."/>
        </authorList>
    </citation>
    <scope>NUCLEOTIDE SEQUENCE [LARGE SCALE GENOMIC DNA]</scope>
    <source>
        <strain evidence="2 3">IBT 18842</strain>
    </source>
</reference>
<dbReference type="Proteomes" id="UP000325780">
    <property type="component" value="Unassembled WGS sequence"/>
</dbReference>
<evidence type="ECO:0000313" key="2">
    <source>
        <dbReference type="EMBL" id="KAE8148586.1"/>
    </source>
</evidence>
<dbReference type="OrthoDB" id="5422510at2759"/>
<dbReference type="PANTHER" id="PTHR42032">
    <property type="entry name" value="YALI0E30679P"/>
    <property type="match status" value="1"/>
</dbReference>
<protein>
    <submittedName>
        <fullName evidence="2">Uncharacterized protein</fullName>
    </submittedName>
</protein>
<feature type="region of interest" description="Disordered" evidence="1">
    <location>
        <begin position="305"/>
        <end position="328"/>
    </location>
</feature>
<proteinExistence type="predicted"/>
<keyword evidence="3" id="KW-1185">Reference proteome</keyword>
<feature type="compositionally biased region" description="Basic and acidic residues" evidence="1">
    <location>
        <begin position="162"/>
        <end position="172"/>
    </location>
</feature>
<evidence type="ECO:0000256" key="1">
    <source>
        <dbReference type="SAM" id="MobiDB-lite"/>
    </source>
</evidence>
<gene>
    <name evidence="2" type="ORF">BDV25DRAFT_157991</name>
</gene>